<feature type="compositionally biased region" description="Basic and acidic residues" evidence="1">
    <location>
        <begin position="1"/>
        <end position="12"/>
    </location>
</feature>
<dbReference type="EMBL" id="BMAU01021385">
    <property type="protein sequence ID" value="GFY28585.1"/>
    <property type="molecule type" value="Genomic_DNA"/>
</dbReference>
<dbReference type="Pfam" id="PF01498">
    <property type="entry name" value="HTH_Tnp_Tc3_2"/>
    <property type="match status" value="1"/>
</dbReference>
<dbReference type="Proteomes" id="UP000887159">
    <property type="component" value="Unassembled WGS sequence"/>
</dbReference>
<evidence type="ECO:0000313" key="3">
    <source>
        <dbReference type="EMBL" id="GFY28585.1"/>
    </source>
</evidence>
<evidence type="ECO:0000259" key="2">
    <source>
        <dbReference type="Pfam" id="PF01498"/>
    </source>
</evidence>
<dbReference type="Gene3D" id="3.30.420.10">
    <property type="entry name" value="Ribonuclease H-like superfamily/Ribonuclease H"/>
    <property type="match status" value="1"/>
</dbReference>
<name>A0A8X6W5R4_TRICX</name>
<accession>A0A8X6W5R4</accession>
<evidence type="ECO:0000313" key="4">
    <source>
        <dbReference type="Proteomes" id="UP000887159"/>
    </source>
</evidence>
<evidence type="ECO:0000256" key="1">
    <source>
        <dbReference type="SAM" id="MobiDB-lite"/>
    </source>
</evidence>
<dbReference type="AlphaFoldDB" id="A0A8X6W5R4"/>
<gene>
    <name evidence="3" type="primary">TCB1_393</name>
    <name evidence="3" type="ORF">TNCV_4150161</name>
</gene>
<dbReference type="InterPro" id="IPR002492">
    <property type="entry name" value="Transposase_Tc1-like"/>
</dbReference>
<feature type="domain" description="Transposase Tc1-like" evidence="2">
    <location>
        <begin position="29"/>
        <end position="99"/>
    </location>
</feature>
<dbReference type="GO" id="GO:0003677">
    <property type="term" value="F:DNA binding"/>
    <property type="evidence" value="ECO:0007669"/>
    <property type="project" value="InterPro"/>
</dbReference>
<organism evidence="3 4">
    <name type="scientific">Trichonephila clavipes</name>
    <name type="common">Golden silk orbweaver</name>
    <name type="synonym">Nephila clavipes</name>
    <dbReference type="NCBI Taxonomy" id="2585209"/>
    <lineage>
        <taxon>Eukaryota</taxon>
        <taxon>Metazoa</taxon>
        <taxon>Ecdysozoa</taxon>
        <taxon>Arthropoda</taxon>
        <taxon>Chelicerata</taxon>
        <taxon>Arachnida</taxon>
        <taxon>Araneae</taxon>
        <taxon>Araneomorphae</taxon>
        <taxon>Entelegynae</taxon>
        <taxon>Araneoidea</taxon>
        <taxon>Nephilidae</taxon>
        <taxon>Trichonephila</taxon>
    </lineage>
</organism>
<dbReference type="GO" id="GO:0015074">
    <property type="term" value="P:DNA integration"/>
    <property type="evidence" value="ECO:0007669"/>
    <property type="project" value="InterPro"/>
</dbReference>
<sequence length="143" mass="16935">MISNTQRDKTSSEKQNSGLKEMLSERDRRFLKRIVMPKQRKKAAKVIAELNQRLDSSVSIIAVRRHLRKQNIYGRAAILKPLDTDVNAKHRLRWCHTHKGCSIDKWKKVIWSDESFFMCFLTIGWKHVWRTSAEVYDRDCVSF</sequence>
<dbReference type="GO" id="GO:0006313">
    <property type="term" value="P:DNA transposition"/>
    <property type="evidence" value="ECO:0007669"/>
    <property type="project" value="InterPro"/>
</dbReference>
<dbReference type="InterPro" id="IPR036397">
    <property type="entry name" value="RNaseH_sf"/>
</dbReference>
<comment type="caution">
    <text evidence="3">The sequence shown here is derived from an EMBL/GenBank/DDBJ whole genome shotgun (WGS) entry which is preliminary data.</text>
</comment>
<feature type="region of interest" description="Disordered" evidence="1">
    <location>
        <begin position="1"/>
        <end position="20"/>
    </location>
</feature>
<reference evidence="3" key="1">
    <citation type="submission" date="2020-08" db="EMBL/GenBank/DDBJ databases">
        <title>Multicomponent nature underlies the extraordinary mechanical properties of spider dragline silk.</title>
        <authorList>
            <person name="Kono N."/>
            <person name="Nakamura H."/>
            <person name="Mori M."/>
            <person name="Yoshida Y."/>
            <person name="Ohtoshi R."/>
            <person name="Malay A.D."/>
            <person name="Moran D.A.P."/>
            <person name="Tomita M."/>
            <person name="Numata K."/>
            <person name="Arakawa K."/>
        </authorList>
    </citation>
    <scope>NUCLEOTIDE SEQUENCE</scope>
</reference>
<protein>
    <submittedName>
        <fullName evidence="3">Transposable element Tcb1 transposase</fullName>
    </submittedName>
</protein>
<keyword evidence="4" id="KW-1185">Reference proteome</keyword>
<proteinExistence type="predicted"/>